<keyword evidence="5 6" id="KW-0472">Membrane</keyword>
<organism evidence="7 8">
    <name type="scientific">Trichostrongylus colubriformis</name>
    <name type="common">Black scour worm</name>
    <dbReference type="NCBI Taxonomy" id="6319"/>
    <lineage>
        <taxon>Eukaryota</taxon>
        <taxon>Metazoa</taxon>
        <taxon>Ecdysozoa</taxon>
        <taxon>Nematoda</taxon>
        <taxon>Chromadorea</taxon>
        <taxon>Rhabditida</taxon>
        <taxon>Rhabditina</taxon>
        <taxon>Rhabditomorpha</taxon>
        <taxon>Strongyloidea</taxon>
        <taxon>Trichostrongylidae</taxon>
        <taxon>Trichostrongylus</taxon>
    </lineage>
</organism>
<gene>
    <name evidence="7" type="ORF">GCK32_012214</name>
</gene>
<evidence type="ECO:0000256" key="5">
    <source>
        <dbReference type="ARBA" id="ARBA00023136"/>
    </source>
</evidence>
<dbReference type="InterPro" id="IPR003689">
    <property type="entry name" value="ZIP"/>
</dbReference>
<dbReference type="GO" id="GO:0071578">
    <property type="term" value="P:zinc ion import across plasma membrane"/>
    <property type="evidence" value="ECO:0007669"/>
    <property type="project" value="TreeGrafter"/>
</dbReference>
<dbReference type="PANTHER" id="PTHR12191">
    <property type="entry name" value="SOLUTE CARRIER FAMILY 39"/>
    <property type="match status" value="1"/>
</dbReference>
<sequence length="209" mass="22845">MNFCFQCPIAHEVIPSPAKIRECRETISNHAWEEQHSCGVTSGENLVSPESAITTDRESVSSDDDVEIFCGLKSRAVVILFGDGVHNFVDGIAIGASFLHSMKLGLITTIAVICHEVPHELGDLAVLVESGLSMKNALLLNLLSALTAFLGLYTSIAIARSLETRWFTQGSLDMGLSSTIFRIQHWIHFDICIGLVRGAIVYNILIITF</sequence>
<dbReference type="GO" id="GO:0030003">
    <property type="term" value="P:intracellular monoatomic cation homeostasis"/>
    <property type="evidence" value="ECO:0007669"/>
    <property type="project" value="TreeGrafter"/>
</dbReference>
<evidence type="ECO:0000256" key="3">
    <source>
        <dbReference type="ARBA" id="ARBA00022692"/>
    </source>
</evidence>
<evidence type="ECO:0000256" key="4">
    <source>
        <dbReference type="ARBA" id="ARBA00022989"/>
    </source>
</evidence>
<comment type="caution">
    <text evidence="7">The sequence shown here is derived from an EMBL/GenBank/DDBJ whole genome shotgun (WGS) entry which is preliminary data.</text>
</comment>
<name>A0AAN8J1M9_TRICO</name>
<dbReference type="GO" id="GO:0140410">
    <property type="term" value="F:monoatomic cation:bicarbonate symporter activity"/>
    <property type="evidence" value="ECO:0007669"/>
    <property type="project" value="TreeGrafter"/>
</dbReference>
<keyword evidence="4 6" id="KW-1133">Transmembrane helix</keyword>
<evidence type="ECO:0000313" key="8">
    <source>
        <dbReference type="Proteomes" id="UP001331761"/>
    </source>
</evidence>
<evidence type="ECO:0000256" key="6">
    <source>
        <dbReference type="SAM" id="Phobius"/>
    </source>
</evidence>
<dbReference type="Proteomes" id="UP001331761">
    <property type="component" value="Unassembled WGS sequence"/>
</dbReference>
<reference evidence="7 8" key="1">
    <citation type="submission" date="2019-10" db="EMBL/GenBank/DDBJ databases">
        <title>Assembly and Annotation for the nematode Trichostrongylus colubriformis.</title>
        <authorList>
            <person name="Martin J."/>
        </authorList>
    </citation>
    <scope>NUCLEOTIDE SEQUENCE [LARGE SCALE GENOMIC DNA]</scope>
    <source>
        <strain evidence="7">G859</strain>
        <tissue evidence="7">Whole worm</tissue>
    </source>
</reference>
<feature type="transmembrane region" description="Helical" evidence="6">
    <location>
        <begin position="138"/>
        <end position="159"/>
    </location>
</feature>
<keyword evidence="3 6" id="KW-0812">Transmembrane</keyword>
<dbReference type="Pfam" id="PF02535">
    <property type="entry name" value="Zip"/>
    <property type="match status" value="1"/>
</dbReference>
<comment type="similarity">
    <text evidence="2">Belongs to the ZIP transporter (TC 2.A.5) family.</text>
</comment>
<dbReference type="EMBL" id="WIXE01012620">
    <property type="protein sequence ID" value="KAK5975784.1"/>
    <property type="molecule type" value="Genomic_DNA"/>
</dbReference>
<comment type="subcellular location">
    <subcellularLocation>
        <location evidence="1">Membrane</location>
        <topology evidence="1">Multi-pass membrane protein</topology>
    </subcellularLocation>
</comment>
<dbReference type="PANTHER" id="PTHR12191:SF37">
    <property type="entry name" value="ZINC TRANSPORTER FOI"/>
    <property type="match status" value="1"/>
</dbReference>
<dbReference type="InterPro" id="IPR050799">
    <property type="entry name" value="ZIP_Transporter"/>
</dbReference>
<proteinExistence type="inferred from homology"/>
<accession>A0AAN8J1M9</accession>
<evidence type="ECO:0000256" key="2">
    <source>
        <dbReference type="ARBA" id="ARBA00006939"/>
    </source>
</evidence>
<dbReference type="AlphaFoldDB" id="A0AAN8J1M9"/>
<evidence type="ECO:0000256" key="1">
    <source>
        <dbReference type="ARBA" id="ARBA00004141"/>
    </source>
</evidence>
<feature type="transmembrane region" description="Helical" evidence="6">
    <location>
        <begin position="186"/>
        <end position="207"/>
    </location>
</feature>
<evidence type="ECO:0000313" key="7">
    <source>
        <dbReference type="EMBL" id="KAK5975784.1"/>
    </source>
</evidence>
<protein>
    <submittedName>
        <fullName evidence="7">Uncharacterized protein</fullName>
    </submittedName>
</protein>
<dbReference type="GO" id="GO:0005886">
    <property type="term" value="C:plasma membrane"/>
    <property type="evidence" value="ECO:0007669"/>
    <property type="project" value="TreeGrafter"/>
</dbReference>
<dbReference type="GO" id="GO:0005385">
    <property type="term" value="F:zinc ion transmembrane transporter activity"/>
    <property type="evidence" value="ECO:0007669"/>
    <property type="project" value="TreeGrafter"/>
</dbReference>
<keyword evidence="8" id="KW-1185">Reference proteome</keyword>